<organism evidence="3 4">
    <name type="scientific">Parascedosporium putredinis</name>
    <dbReference type="NCBI Taxonomy" id="1442378"/>
    <lineage>
        <taxon>Eukaryota</taxon>
        <taxon>Fungi</taxon>
        <taxon>Dikarya</taxon>
        <taxon>Ascomycota</taxon>
        <taxon>Pezizomycotina</taxon>
        <taxon>Sordariomycetes</taxon>
        <taxon>Hypocreomycetidae</taxon>
        <taxon>Microascales</taxon>
        <taxon>Microascaceae</taxon>
        <taxon>Parascedosporium</taxon>
    </lineage>
</organism>
<keyword evidence="1" id="KW-0732">Signal</keyword>
<dbReference type="OrthoDB" id="10036721at2759"/>
<comment type="caution">
    <text evidence="3">The sequence shown here is derived from an EMBL/GenBank/DDBJ whole genome shotgun (WGS) entry which is preliminary data.</text>
</comment>
<reference evidence="3" key="1">
    <citation type="submission" date="2022-11" db="EMBL/GenBank/DDBJ databases">
        <authorList>
            <person name="Scott C."/>
            <person name="Bruce N."/>
        </authorList>
    </citation>
    <scope>NUCLEOTIDE SEQUENCE</scope>
</reference>
<feature type="chain" id="PRO_5040395091" description="Alpha-L-rhamnosidase C-terminal domain-containing protein" evidence="1">
    <location>
        <begin position="22"/>
        <end position="687"/>
    </location>
</feature>
<dbReference type="Pfam" id="PF17390">
    <property type="entry name" value="Bac_rhamnosid_C"/>
    <property type="match status" value="1"/>
</dbReference>
<feature type="domain" description="Alpha-L-rhamnosidase C-terminal" evidence="2">
    <location>
        <begin position="621"/>
        <end position="669"/>
    </location>
</feature>
<name>A0A9P1H9K4_9PEZI</name>
<dbReference type="Gene3D" id="2.60.420.10">
    <property type="entry name" value="Maltose phosphorylase, domain 3"/>
    <property type="match status" value="1"/>
</dbReference>
<evidence type="ECO:0000256" key="1">
    <source>
        <dbReference type="SAM" id="SignalP"/>
    </source>
</evidence>
<dbReference type="PANTHER" id="PTHR34987:SF4">
    <property type="entry name" value="ALPHA-L-RHAMNOSIDASE C-TERMINAL DOMAIN-CONTAINING PROTEIN"/>
    <property type="match status" value="1"/>
</dbReference>
<keyword evidence="4" id="KW-1185">Reference proteome</keyword>
<protein>
    <recommendedName>
        <fullName evidence="2">Alpha-L-rhamnosidase C-terminal domain-containing protein</fullName>
    </recommendedName>
</protein>
<dbReference type="Proteomes" id="UP000838763">
    <property type="component" value="Unassembled WGS sequence"/>
</dbReference>
<accession>A0A9P1H9K4</accession>
<dbReference type="Gene3D" id="2.60.120.560">
    <property type="entry name" value="Exo-inulinase, domain 1"/>
    <property type="match status" value="1"/>
</dbReference>
<dbReference type="SUPFAM" id="SSF48208">
    <property type="entry name" value="Six-hairpin glycosidases"/>
    <property type="match status" value="1"/>
</dbReference>
<proteinExistence type="predicted"/>
<evidence type="ECO:0000313" key="3">
    <source>
        <dbReference type="EMBL" id="CAI4217679.1"/>
    </source>
</evidence>
<evidence type="ECO:0000313" key="4">
    <source>
        <dbReference type="Proteomes" id="UP000838763"/>
    </source>
</evidence>
<dbReference type="AlphaFoldDB" id="A0A9P1H9K4"/>
<gene>
    <name evidence="3" type="ORF">PPNO1_LOCUS7282</name>
</gene>
<dbReference type="InterPro" id="IPR013320">
    <property type="entry name" value="ConA-like_dom_sf"/>
</dbReference>
<dbReference type="GO" id="GO:0003824">
    <property type="term" value="F:catalytic activity"/>
    <property type="evidence" value="ECO:0007669"/>
    <property type="project" value="UniProtKB-ARBA"/>
</dbReference>
<dbReference type="InterPro" id="IPR035398">
    <property type="entry name" value="Bac_rhamnosid_C"/>
</dbReference>
<dbReference type="Gene3D" id="1.50.10.10">
    <property type="match status" value="2"/>
</dbReference>
<dbReference type="EMBL" id="CALLCH030000016">
    <property type="protein sequence ID" value="CAI4217679.1"/>
    <property type="molecule type" value="Genomic_DNA"/>
</dbReference>
<dbReference type="SUPFAM" id="SSF49899">
    <property type="entry name" value="Concanavalin A-like lectins/glucanases"/>
    <property type="match status" value="1"/>
</dbReference>
<sequence>MLSKLFTCLLVSGLASHPVKGSPTKSPATLHSRGNTADLVLGRAKDITLSSDGKVPGILIIDYDHNVEGFPTFEVVEVQGDASVFEVTYGETRAAVDQYPKLNISSAGSLVLRNVGVRPTTNTTALDKLPGRFECSDEDLTRIWRTGARTVQLTEIPKNSTPDFWKITEEGALVDSLVPQILAQAVQLSTYKVQFEVKPLTGQFGFLVLGDTLNTGIYISCDLVNGIVSAYVGSSKADRFLDTAKLPSTFAANEWHTVDATVDTAQINVSLDGQVIFAFTQTEKFYGSFGLGTDYGHAAVFRNLNATTLTGSEIYSSTLKDRSFFDDFLLGTNPHDTIVDGSRRDRIAYAGDLDIAVAASFASTFARSFVDGTIDLLGSFQTTEGFFVPTAKIQQQPLSDLIPVNITGLIGYSFNLLTAVAYNYEMTGDTTFAKKWAPKYISMLDWAHSQAKDGLFSVTDSSFGGDWNYYDPSQTGIVSGVDVSVYQQRLEDLYVSMNKNLWSEALGAGEDSLDIGRMPDPTGGSLAFSEGTIQAGWARKISPFASSYHLRAAFQSNDTETAKSLLTSLWAPMANPSHDNYTNCFWETLEADGSPGLGLGTSLCHGWGAGPTAELIRYVLGIQPVEAGFKQWRVAPQTLGLAWAKGQHHTVQGAISVEWKFEDNLLNMELIDRGKDIANLDKGSGTS</sequence>
<evidence type="ECO:0000259" key="2">
    <source>
        <dbReference type="Pfam" id="PF17390"/>
    </source>
</evidence>
<dbReference type="PANTHER" id="PTHR34987">
    <property type="entry name" value="C, PUTATIVE (AFU_ORTHOLOGUE AFUA_3G02880)-RELATED"/>
    <property type="match status" value="1"/>
</dbReference>
<dbReference type="InterPro" id="IPR012341">
    <property type="entry name" value="6hp_glycosidase-like_sf"/>
</dbReference>
<dbReference type="InterPro" id="IPR008928">
    <property type="entry name" value="6-hairpin_glycosidase_sf"/>
</dbReference>
<dbReference type="GO" id="GO:0005975">
    <property type="term" value="P:carbohydrate metabolic process"/>
    <property type="evidence" value="ECO:0007669"/>
    <property type="project" value="InterPro"/>
</dbReference>
<feature type="signal peptide" evidence="1">
    <location>
        <begin position="1"/>
        <end position="21"/>
    </location>
</feature>